<dbReference type="Proteomes" id="UP001215280">
    <property type="component" value="Unassembled WGS sequence"/>
</dbReference>
<dbReference type="GO" id="GO:0005905">
    <property type="term" value="C:clathrin-coated pit"/>
    <property type="evidence" value="ECO:0007669"/>
    <property type="project" value="TreeGrafter"/>
</dbReference>
<dbReference type="GO" id="GO:0005546">
    <property type="term" value="F:phosphatidylinositol-4,5-bisphosphate binding"/>
    <property type="evidence" value="ECO:0007669"/>
    <property type="project" value="TreeGrafter"/>
</dbReference>
<dbReference type="GO" id="GO:0005545">
    <property type="term" value="F:1-phosphatidylinositol binding"/>
    <property type="evidence" value="ECO:0007669"/>
    <property type="project" value="InterPro"/>
</dbReference>
<evidence type="ECO:0000259" key="2">
    <source>
        <dbReference type="PROSITE" id="PS50942"/>
    </source>
</evidence>
<dbReference type="GO" id="GO:0030136">
    <property type="term" value="C:clathrin-coated vesicle"/>
    <property type="evidence" value="ECO:0007669"/>
    <property type="project" value="InterPro"/>
</dbReference>
<dbReference type="SMART" id="SM00273">
    <property type="entry name" value="ENTH"/>
    <property type="match status" value="1"/>
</dbReference>
<protein>
    <recommendedName>
        <fullName evidence="2">ENTH domain-containing protein</fullName>
    </recommendedName>
</protein>
<dbReference type="Gene3D" id="1.25.40.90">
    <property type="match status" value="1"/>
</dbReference>
<dbReference type="GO" id="GO:0072583">
    <property type="term" value="P:clathrin-dependent endocytosis"/>
    <property type="evidence" value="ECO:0007669"/>
    <property type="project" value="InterPro"/>
</dbReference>
<evidence type="ECO:0000313" key="4">
    <source>
        <dbReference type="Proteomes" id="UP001215280"/>
    </source>
</evidence>
<dbReference type="SUPFAM" id="SSF48464">
    <property type="entry name" value="ENTH/VHS domain"/>
    <property type="match status" value="1"/>
</dbReference>
<dbReference type="CDD" id="cd16988">
    <property type="entry name" value="ANTH_N_YAP180"/>
    <property type="match status" value="1"/>
</dbReference>
<dbReference type="EMBL" id="JARJLG010000040">
    <property type="protein sequence ID" value="KAJ7763678.1"/>
    <property type="molecule type" value="Genomic_DNA"/>
</dbReference>
<dbReference type="AlphaFoldDB" id="A0AAD7JH10"/>
<dbReference type="InterPro" id="IPR045192">
    <property type="entry name" value="AP180-like"/>
</dbReference>
<dbReference type="PANTHER" id="PTHR22951:SF5">
    <property type="entry name" value="PHOSPHATIDYLINOSITOL-BINDING CLATHRIN ASSEMBLY PROTEIN LAP"/>
    <property type="match status" value="1"/>
</dbReference>
<name>A0AAD7JH10_9AGAR</name>
<sequence>MGAHGHVATKLCLKVIGILKDLSVDVWESNLQLLFDYDGIDGLANRILTGMSDWPRSADLFPNAYTRATSEPLNSLLPTLYRDVEVDLLVEVSIDARESNIGHQTNSSLAASSSTSSGTTGSLSHETAQTEEEPAPNSDVAPSGTRTSYLHFGAARSYEKVVKLACKPKVALPKDKYLDRIIAATWDEAGAIYNVCKALSSLIGEPNLIVVFKALIILHTMIQNGSTNNVLGYLSGLQVLRLSNVSTESWEDGLLNRWSAAHGSLGAGSTAPENLQRYATYLDTRIHAYRDLKHDAVRIQSDSNRDASAMNRCGHFGPTSISTAAPLQRTKTLDGRKLRLMTAEKGLLRETRTVHGMLDTLVACHIYLDDLEDPLTVTALRMLVKDVLIPFQAGNEGVLLPGVF</sequence>
<dbReference type="PANTHER" id="PTHR22951">
    <property type="entry name" value="CLATHRIN ASSEMBLY PROTEIN"/>
    <property type="match status" value="1"/>
</dbReference>
<evidence type="ECO:0000313" key="3">
    <source>
        <dbReference type="EMBL" id="KAJ7763678.1"/>
    </source>
</evidence>
<keyword evidence="4" id="KW-1185">Reference proteome</keyword>
<dbReference type="GO" id="GO:0032050">
    <property type="term" value="F:clathrin heavy chain binding"/>
    <property type="evidence" value="ECO:0007669"/>
    <property type="project" value="TreeGrafter"/>
</dbReference>
<dbReference type="Gene3D" id="1.20.58.150">
    <property type="entry name" value="ANTH domain"/>
    <property type="match status" value="1"/>
</dbReference>
<proteinExistence type="predicted"/>
<dbReference type="PROSITE" id="PS50942">
    <property type="entry name" value="ENTH"/>
    <property type="match status" value="1"/>
</dbReference>
<dbReference type="GO" id="GO:0000149">
    <property type="term" value="F:SNARE binding"/>
    <property type="evidence" value="ECO:0007669"/>
    <property type="project" value="TreeGrafter"/>
</dbReference>
<dbReference type="InterPro" id="IPR013809">
    <property type="entry name" value="ENTH"/>
</dbReference>
<dbReference type="GO" id="GO:0048268">
    <property type="term" value="P:clathrin coat assembly"/>
    <property type="evidence" value="ECO:0007669"/>
    <property type="project" value="InterPro"/>
</dbReference>
<feature type="compositionally biased region" description="Low complexity" evidence="1">
    <location>
        <begin position="107"/>
        <end position="124"/>
    </location>
</feature>
<comment type="caution">
    <text evidence="3">The sequence shown here is derived from an EMBL/GenBank/DDBJ whole genome shotgun (WGS) entry which is preliminary data.</text>
</comment>
<evidence type="ECO:0000256" key="1">
    <source>
        <dbReference type="SAM" id="MobiDB-lite"/>
    </source>
</evidence>
<gene>
    <name evidence="3" type="ORF">DFH07DRAFT_1018461</name>
</gene>
<feature type="region of interest" description="Disordered" evidence="1">
    <location>
        <begin position="105"/>
        <end position="144"/>
    </location>
</feature>
<accession>A0AAD7JH10</accession>
<dbReference type="GO" id="GO:0006900">
    <property type="term" value="P:vesicle budding from membrane"/>
    <property type="evidence" value="ECO:0007669"/>
    <property type="project" value="TreeGrafter"/>
</dbReference>
<dbReference type="InterPro" id="IPR008942">
    <property type="entry name" value="ENTH_VHS"/>
</dbReference>
<dbReference type="InterPro" id="IPR014712">
    <property type="entry name" value="ANTH_dom_sf"/>
</dbReference>
<dbReference type="InterPro" id="IPR011417">
    <property type="entry name" value="ANTH_dom"/>
</dbReference>
<dbReference type="Pfam" id="PF07651">
    <property type="entry name" value="ANTH"/>
    <property type="match status" value="1"/>
</dbReference>
<organism evidence="3 4">
    <name type="scientific">Mycena maculata</name>
    <dbReference type="NCBI Taxonomy" id="230809"/>
    <lineage>
        <taxon>Eukaryota</taxon>
        <taxon>Fungi</taxon>
        <taxon>Dikarya</taxon>
        <taxon>Basidiomycota</taxon>
        <taxon>Agaricomycotina</taxon>
        <taxon>Agaricomycetes</taxon>
        <taxon>Agaricomycetidae</taxon>
        <taxon>Agaricales</taxon>
        <taxon>Marasmiineae</taxon>
        <taxon>Mycenaceae</taxon>
        <taxon>Mycena</taxon>
    </lineage>
</organism>
<dbReference type="SUPFAM" id="SSF89009">
    <property type="entry name" value="GAT-like domain"/>
    <property type="match status" value="1"/>
</dbReference>
<reference evidence="3" key="1">
    <citation type="submission" date="2023-03" db="EMBL/GenBank/DDBJ databases">
        <title>Massive genome expansion in bonnet fungi (Mycena s.s.) driven by repeated elements and novel gene families across ecological guilds.</title>
        <authorList>
            <consortium name="Lawrence Berkeley National Laboratory"/>
            <person name="Harder C.B."/>
            <person name="Miyauchi S."/>
            <person name="Viragh M."/>
            <person name="Kuo A."/>
            <person name="Thoen E."/>
            <person name="Andreopoulos B."/>
            <person name="Lu D."/>
            <person name="Skrede I."/>
            <person name="Drula E."/>
            <person name="Henrissat B."/>
            <person name="Morin E."/>
            <person name="Kohler A."/>
            <person name="Barry K."/>
            <person name="LaButti K."/>
            <person name="Morin E."/>
            <person name="Salamov A."/>
            <person name="Lipzen A."/>
            <person name="Mereny Z."/>
            <person name="Hegedus B."/>
            <person name="Baldrian P."/>
            <person name="Stursova M."/>
            <person name="Weitz H."/>
            <person name="Taylor A."/>
            <person name="Grigoriev I.V."/>
            <person name="Nagy L.G."/>
            <person name="Martin F."/>
            <person name="Kauserud H."/>
        </authorList>
    </citation>
    <scope>NUCLEOTIDE SEQUENCE</scope>
    <source>
        <strain evidence="3">CBHHK188m</strain>
    </source>
</reference>
<feature type="domain" description="ENTH" evidence="2">
    <location>
        <begin position="150"/>
        <end position="296"/>
    </location>
</feature>